<dbReference type="InterPro" id="IPR014717">
    <property type="entry name" value="Transl_elong_EF1B/ribsomal_bS6"/>
</dbReference>
<dbReference type="Gene3D" id="3.30.70.60">
    <property type="match status" value="1"/>
</dbReference>
<keyword evidence="1" id="KW-0175">Coiled coil</keyword>
<proteinExistence type="predicted"/>
<dbReference type="EMBL" id="LCCF01000008">
    <property type="protein sequence ID" value="KKS25050.1"/>
    <property type="molecule type" value="Genomic_DNA"/>
</dbReference>
<dbReference type="Pfam" id="PF04350">
    <property type="entry name" value="PilO"/>
    <property type="match status" value="1"/>
</dbReference>
<accession>A0A0G0XJE3</accession>
<sequence>MKATTKRTMSILASIILLIGSVFVYASFIKPAYEEVSNLKTKSVNLEQSFNSYQSLNNQFQNLLNEYKNLGDLAKQISLILPSNLDTAYVLSQITGIAGLNNLGIQSLSVKQLAIEPSSEPFTRGLGVLGIDLRAGGSYDNFKAFLNGLETNVMISNPINFKVEKQGDNLVYTMTIEAYYQAE</sequence>
<dbReference type="InterPro" id="IPR007445">
    <property type="entry name" value="PilO"/>
</dbReference>
<evidence type="ECO:0000313" key="2">
    <source>
        <dbReference type="EMBL" id="KKS25050.1"/>
    </source>
</evidence>
<organism evidence="2 3">
    <name type="scientific">Candidatus Wolfebacteria bacterium GW2011_GWA2_42_10</name>
    <dbReference type="NCBI Taxonomy" id="1619004"/>
    <lineage>
        <taxon>Bacteria</taxon>
        <taxon>Candidatus Wolfeibacteriota</taxon>
    </lineage>
</organism>
<protein>
    <submittedName>
        <fullName evidence="2">Uncharacterized protein</fullName>
    </submittedName>
</protein>
<feature type="coiled-coil region" evidence="1">
    <location>
        <begin position="46"/>
        <end position="73"/>
    </location>
</feature>
<evidence type="ECO:0000256" key="1">
    <source>
        <dbReference type="SAM" id="Coils"/>
    </source>
</evidence>
<dbReference type="GO" id="GO:0043107">
    <property type="term" value="P:type IV pilus-dependent motility"/>
    <property type="evidence" value="ECO:0007669"/>
    <property type="project" value="InterPro"/>
</dbReference>
<dbReference type="GO" id="GO:0043683">
    <property type="term" value="P:type IV pilus assembly"/>
    <property type="evidence" value="ECO:0007669"/>
    <property type="project" value="InterPro"/>
</dbReference>
<comment type="caution">
    <text evidence="2">The sequence shown here is derived from an EMBL/GenBank/DDBJ whole genome shotgun (WGS) entry which is preliminary data.</text>
</comment>
<dbReference type="AlphaFoldDB" id="A0A0G0XJE3"/>
<evidence type="ECO:0000313" key="3">
    <source>
        <dbReference type="Proteomes" id="UP000034256"/>
    </source>
</evidence>
<dbReference type="Proteomes" id="UP000034256">
    <property type="component" value="Unassembled WGS sequence"/>
</dbReference>
<name>A0A0G0XJE3_9BACT</name>
<reference evidence="2 3" key="1">
    <citation type="journal article" date="2015" name="Nature">
        <title>rRNA introns, odd ribosomes, and small enigmatic genomes across a large radiation of phyla.</title>
        <authorList>
            <person name="Brown C.T."/>
            <person name="Hug L.A."/>
            <person name="Thomas B.C."/>
            <person name="Sharon I."/>
            <person name="Castelle C.J."/>
            <person name="Singh A."/>
            <person name="Wilkins M.J."/>
            <person name="Williams K.H."/>
            <person name="Banfield J.F."/>
        </authorList>
    </citation>
    <scope>NUCLEOTIDE SEQUENCE [LARGE SCALE GENOMIC DNA]</scope>
</reference>
<gene>
    <name evidence="2" type="ORF">UU85_C0008G0004</name>
</gene>